<evidence type="ECO:0000313" key="9">
    <source>
        <dbReference type="EMBL" id="CAB4892765.1"/>
    </source>
</evidence>
<dbReference type="SUPFAM" id="SSF102522">
    <property type="entry name" value="Bacterial fluorinating enzyme, N-terminal domain"/>
    <property type="match status" value="1"/>
</dbReference>
<evidence type="ECO:0000313" key="8">
    <source>
        <dbReference type="EMBL" id="CAB4870885.1"/>
    </source>
</evidence>
<dbReference type="PANTHER" id="PTHR35092:SF1">
    <property type="entry name" value="CHLORINASE MJ1651"/>
    <property type="match status" value="1"/>
</dbReference>
<dbReference type="EMBL" id="CAFBMF010000020">
    <property type="protein sequence ID" value="CAB4892765.1"/>
    <property type="molecule type" value="Genomic_DNA"/>
</dbReference>
<dbReference type="Gene3D" id="3.40.50.10790">
    <property type="entry name" value="S-adenosyl-l-methionine hydroxide adenosyltransferase, N-terminal"/>
    <property type="match status" value="1"/>
</dbReference>
<evidence type="ECO:0000256" key="1">
    <source>
        <dbReference type="ARBA" id="ARBA00022691"/>
    </source>
</evidence>
<name>A0A6J6V074_9ZZZZ</name>
<evidence type="ECO:0000256" key="2">
    <source>
        <dbReference type="ARBA" id="ARBA00024035"/>
    </source>
</evidence>
<sequence length="288" mass="29951">MSRTYDTVSFLSDLGYESEHVGVVKAVLRESAPHVVVIDLTHGIAPFDTRGASLSLARAVPYLTEGIVIAAVDPGASSERRLVAVEVAGGAGIFLGPDNGVLAPGVALAGGAERAVVLDRDELHLATPGTTFVARDVFAPIAALLANGEDLFDVGTEIDPSLLLPGIVPIPREENGGFACEVLWVDRFGNCQLNVSLDDLESSWVNPVQRVRVSFGDTTRNFVVAQSYAELGQGAAGLVIDSGGLLCIAVDSGSATDQLRLGEGQQVTLQPGGDEPAVVTPVSLRPSQ</sequence>
<dbReference type="EMBL" id="CAFBPS010000014">
    <property type="protein sequence ID" value="CAB5022635.1"/>
    <property type="molecule type" value="Genomic_DNA"/>
</dbReference>
<dbReference type="InterPro" id="IPR046469">
    <property type="entry name" value="SAM_HAT_N"/>
</dbReference>
<dbReference type="AlphaFoldDB" id="A0A6J6V074"/>
<keyword evidence="1" id="KW-0949">S-adenosyl-L-methionine</keyword>
<dbReference type="EMBL" id="CAFAAL010000009">
    <property type="protein sequence ID" value="CAB4793815.1"/>
    <property type="molecule type" value="Genomic_DNA"/>
</dbReference>
<dbReference type="Gene3D" id="2.40.30.90">
    <property type="entry name" value="Bacterial fluorinating enzyme like"/>
    <property type="match status" value="1"/>
</dbReference>
<evidence type="ECO:0000313" key="10">
    <source>
        <dbReference type="EMBL" id="CAB5022635.1"/>
    </source>
</evidence>
<feature type="domain" description="S-adenosyl-l-methionine hydroxide adenosyltransferase N-terminal" evidence="3">
    <location>
        <begin position="8"/>
        <end position="154"/>
    </location>
</feature>
<proteinExistence type="inferred from homology"/>
<dbReference type="EMBL" id="CAEZZP010000016">
    <property type="protein sequence ID" value="CAB4765512.1"/>
    <property type="molecule type" value="Genomic_DNA"/>
</dbReference>
<dbReference type="EMBL" id="CAFBLJ010000045">
    <property type="protein sequence ID" value="CAB4870885.1"/>
    <property type="molecule type" value="Genomic_DNA"/>
</dbReference>
<dbReference type="Pfam" id="PF01887">
    <property type="entry name" value="SAM_HAT_N"/>
    <property type="match status" value="1"/>
</dbReference>
<organism evidence="6">
    <name type="scientific">freshwater metagenome</name>
    <dbReference type="NCBI Taxonomy" id="449393"/>
    <lineage>
        <taxon>unclassified sequences</taxon>
        <taxon>metagenomes</taxon>
        <taxon>ecological metagenomes</taxon>
    </lineage>
</organism>
<comment type="similarity">
    <text evidence="2">Belongs to the SAM hydrolase / SAM-dependent halogenase family.</text>
</comment>
<dbReference type="SUPFAM" id="SSF101852">
    <property type="entry name" value="Bacterial fluorinating enzyme, C-terminal domain"/>
    <property type="match status" value="1"/>
</dbReference>
<dbReference type="InterPro" id="IPR046470">
    <property type="entry name" value="SAM_HAT_C"/>
</dbReference>
<dbReference type="PANTHER" id="PTHR35092">
    <property type="entry name" value="CHLORINASE MJ1651"/>
    <property type="match status" value="1"/>
</dbReference>
<evidence type="ECO:0000259" key="4">
    <source>
        <dbReference type="Pfam" id="PF20257"/>
    </source>
</evidence>
<dbReference type="InterPro" id="IPR023228">
    <property type="entry name" value="SAM_OH_AdoTrfase_N_sf"/>
</dbReference>
<evidence type="ECO:0000313" key="6">
    <source>
        <dbReference type="EMBL" id="CAB4765512.1"/>
    </source>
</evidence>
<accession>A0A6J6V074</accession>
<evidence type="ECO:0000313" key="5">
    <source>
        <dbReference type="EMBL" id="CAB4720656.1"/>
    </source>
</evidence>
<gene>
    <name evidence="5" type="ORF">UFOPK2658_00999</name>
    <name evidence="6" type="ORF">UFOPK2880_00443</name>
    <name evidence="7" type="ORF">UFOPK3004_00213</name>
    <name evidence="8" type="ORF">UFOPK3304_00992</name>
    <name evidence="9" type="ORF">UFOPK3494_00487</name>
    <name evidence="10" type="ORF">UFOPK4134_00368</name>
</gene>
<dbReference type="PIRSF" id="PIRSF006779">
    <property type="entry name" value="UCP006779"/>
    <property type="match status" value="1"/>
</dbReference>
<dbReference type="InterPro" id="IPR002747">
    <property type="entry name" value="SAM_OH_AdoTrfase"/>
</dbReference>
<evidence type="ECO:0000259" key="3">
    <source>
        <dbReference type="Pfam" id="PF01887"/>
    </source>
</evidence>
<dbReference type="Pfam" id="PF20257">
    <property type="entry name" value="SAM_HAT_C"/>
    <property type="match status" value="1"/>
</dbReference>
<dbReference type="EMBL" id="CAEZYH010000037">
    <property type="protein sequence ID" value="CAB4720656.1"/>
    <property type="molecule type" value="Genomic_DNA"/>
</dbReference>
<protein>
    <submittedName>
        <fullName evidence="6">Unannotated protein</fullName>
    </submittedName>
</protein>
<reference evidence="6" key="1">
    <citation type="submission" date="2020-05" db="EMBL/GenBank/DDBJ databases">
        <authorList>
            <person name="Chiriac C."/>
            <person name="Salcher M."/>
            <person name="Ghai R."/>
            <person name="Kavagutti S V."/>
        </authorList>
    </citation>
    <scope>NUCLEOTIDE SEQUENCE</scope>
</reference>
<evidence type="ECO:0000313" key="7">
    <source>
        <dbReference type="EMBL" id="CAB4793815.1"/>
    </source>
</evidence>
<dbReference type="InterPro" id="IPR023227">
    <property type="entry name" value="SAM_OH_AdoTrfase_C_sf"/>
</dbReference>
<feature type="domain" description="S-adenosyl-l-methionine hydroxide adenosyltransferase C-terminal" evidence="4">
    <location>
        <begin position="180"/>
        <end position="268"/>
    </location>
</feature>